<evidence type="ECO:0000256" key="1">
    <source>
        <dbReference type="ARBA" id="ARBA00022801"/>
    </source>
</evidence>
<gene>
    <name evidence="3" type="ORF">F4561_002396</name>
</gene>
<dbReference type="RefSeq" id="WP_184577936.1">
    <property type="nucleotide sequence ID" value="NZ_JACHJT010000001.1"/>
</dbReference>
<dbReference type="InterPro" id="IPR000073">
    <property type="entry name" value="AB_hydrolase_1"/>
</dbReference>
<dbReference type="EMBL" id="JACHJT010000001">
    <property type="protein sequence ID" value="MBB4931576.1"/>
    <property type="molecule type" value="Genomic_DNA"/>
</dbReference>
<name>A0A7W7W2B3_9ACTN</name>
<dbReference type="Pfam" id="PF00561">
    <property type="entry name" value="Abhydrolase_1"/>
    <property type="match status" value="1"/>
</dbReference>
<reference evidence="3 4" key="1">
    <citation type="submission" date="2020-08" db="EMBL/GenBank/DDBJ databases">
        <title>Sequencing the genomes of 1000 actinobacteria strains.</title>
        <authorList>
            <person name="Klenk H.-P."/>
        </authorList>
    </citation>
    <scope>NUCLEOTIDE SEQUENCE [LARGE SCALE GENOMIC DNA]</scope>
    <source>
        <strain evidence="3 4">DSM 102030</strain>
    </source>
</reference>
<dbReference type="PRINTS" id="PR00111">
    <property type="entry name" value="ABHYDROLASE"/>
</dbReference>
<feature type="domain" description="AB hydrolase-1" evidence="2">
    <location>
        <begin position="32"/>
        <end position="271"/>
    </location>
</feature>
<sequence length="286" mass="31105">MSADLFPDAEKLTLRHGSLTFDALAIGPRTGPLVLFLHGFPEFATCWRGLMAAAAQAGYRAVAVDQRGYSPGARPDNVADYSGEHLVGDIFGFADALGAERFHLVGHDWGGVIAWPAAAGAPDRISTLTVLSTAHPSALSTVLAESAEQREHLAYFELFRAEGEAERILLADGAAALRDIYQERVPADLVDDNIRRLSDPGVLTAALNWYRAMSRGDYQVPAVSVPTLYLWGTEDLAFTRQAAERTACWVTGPYEFVDLDGATHWLPEEDPERIIPPILAHLKSHA</sequence>
<evidence type="ECO:0000313" key="3">
    <source>
        <dbReference type="EMBL" id="MBB4931576.1"/>
    </source>
</evidence>
<dbReference type="AlphaFoldDB" id="A0A7W7W2B3"/>
<dbReference type="SUPFAM" id="SSF53474">
    <property type="entry name" value="alpha/beta-Hydrolases"/>
    <property type="match status" value="1"/>
</dbReference>
<evidence type="ECO:0000259" key="2">
    <source>
        <dbReference type="Pfam" id="PF00561"/>
    </source>
</evidence>
<dbReference type="PANTHER" id="PTHR43329">
    <property type="entry name" value="EPOXIDE HYDROLASE"/>
    <property type="match status" value="1"/>
</dbReference>
<protein>
    <submittedName>
        <fullName evidence="3">Pimeloyl-ACP methyl ester carboxylesterase</fullName>
    </submittedName>
</protein>
<dbReference type="PRINTS" id="PR00412">
    <property type="entry name" value="EPOXHYDRLASE"/>
</dbReference>
<keyword evidence="4" id="KW-1185">Reference proteome</keyword>
<dbReference type="InterPro" id="IPR000639">
    <property type="entry name" value="Epox_hydrolase-like"/>
</dbReference>
<dbReference type="InterPro" id="IPR029058">
    <property type="entry name" value="AB_hydrolase_fold"/>
</dbReference>
<keyword evidence="1" id="KW-0378">Hydrolase</keyword>
<dbReference type="GO" id="GO:0016787">
    <property type="term" value="F:hydrolase activity"/>
    <property type="evidence" value="ECO:0007669"/>
    <property type="project" value="UniProtKB-KW"/>
</dbReference>
<proteinExistence type="predicted"/>
<accession>A0A7W7W2B3</accession>
<dbReference type="Gene3D" id="3.40.50.1820">
    <property type="entry name" value="alpha/beta hydrolase"/>
    <property type="match status" value="1"/>
</dbReference>
<evidence type="ECO:0000313" key="4">
    <source>
        <dbReference type="Proteomes" id="UP000523007"/>
    </source>
</evidence>
<organism evidence="3 4">
    <name type="scientific">Lipingzhangella halophila</name>
    <dbReference type="NCBI Taxonomy" id="1783352"/>
    <lineage>
        <taxon>Bacteria</taxon>
        <taxon>Bacillati</taxon>
        <taxon>Actinomycetota</taxon>
        <taxon>Actinomycetes</taxon>
        <taxon>Streptosporangiales</taxon>
        <taxon>Nocardiopsidaceae</taxon>
        <taxon>Lipingzhangella</taxon>
    </lineage>
</organism>
<comment type="caution">
    <text evidence="3">The sequence shown here is derived from an EMBL/GenBank/DDBJ whole genome shotgun (WGS) entry which is preliminary data.</text>
</comment>
<dbReference type="Proteomes" id="UP000523007">
    <property type="component" value="Unassembled WGS sequence"/>
</dbReference>